<dbReference type="PANTHER" id="PTHR38686">
    <property type="entry name" value="APOLIPOPROTEIN N-ACYLTRANSFERASE"/>
    <property type="match status" value="1"/>
</dbReference>
<dbReference type="PANTHER" id="PTHR38686:SF1">
    <property type="entry name" value="APOLIPOPROTEIN N-ACYLTRANSFERASE"/>
    <property type="match status" value="1"/>
</dbReference>
<feature type="transmembrane region" description="Helical" evidence="1">
    <location>
        <begin position="141"/>
        <end position="165"/>
    </location>
</feature>
<reference evidence="3 4" key="1">
    <citation type="submission" date="2018-11" db="EMBL/GenBank/DDBJ databases">
        <title>Proposal to divide the Flavobacteriaceae and reorganize its genera based on Amino Acid Identity values calculated from whole genome sequences.</title>
        <authorList>
            <person name="Nicholson A.C."/>
            <person name="Gulvik C.A."/>
            <person name="Whitney A.M."/>
            <person name="Humrighouse B.W."/>
            <person name="Bell M."/>
            <person name="Holmes B."/>
            <person name="Steigerwalt A.G."/>
            <person name="Villarma A."/>
            <person name="Sheth M."/>
            <person name="Batra D."/>
            <person name="Pryor J."/>
            <person name="Bernardet J.-F."/>
            <person name="Hugo C."/>
            <person name="Kampfer P."/>
            <person name="Newman J."/>
            <person name="McQuiston J.R."/>
        </authorList>
    </citation>
    <scope>NUCLEOTIDE SEQUENCE [LARGE SCALE GENOMIC DNA]</scope>
    <source>
        <strain evidence="3 4">H5559</strain>
    </source>
</reference>
<feature type="domain" description="Apolipoprotein N-acyltransferase N-terminal" evidence="2">
    <location>
        <begin position="16"/>
        <end position="159"/>
    </location>
</feature>
<name>A0AAD0Z011_CHRID</name>
<dbReference type="InterPro" id="IPR036526">
    <property type="entry name" value="C-N_Hydrolase_sf"/>
</dbReference>
<dbReference type="InterPro" id="IPR045378">
    <property type="entry name" value="LNT_N"/>
</dbReference>
<dbReference type="RefSeq" id="WP_228377362.1">
    <property type="nucleotide sequence ID" value="NZ_CP033930.1"/>
</dbReference>
<evidence type="ECO:0000256" key="1">
    <source>
        <dbReference type="SAM" id="Phobius"/>
    </source>
</evidence>
<keyword evidence="1" id="KW-0812">Transmembrane</keyword>
<dbReference type="GO" id="GO:0016410">
    <property type="term" value="F:N-acyltransferase activity"/>
    <property type="evidence" value="ECO:0007669"/>
    <property type="project" value="InterPro"/>
</dbReference>
<dbReference type="InterPro" id="IPR004563">
    <property type="entry name" value="Apolipo_AcylTrfase"/>
</dbReference>
<dbReference type="GO" id="GO:0016020">
    <property type="term" value="C:membrane"/>
    <property type="evidence" value="ECO:0007669"/>
    <property type="project" value="InterPro"/>
</dbReference>
<dbReference type="EMBL" id="CP033930">
    <property type="protein sequence ID" value="AZB20086.1"/>
    <property type="molecule type" value="Genomic_DNA"/>
</dbReference>
<evidence type="ECO:0000259" key="2">
    <source>
        <dbReference type="Pfam" id="PF20154"/>
    </source>
</evidence>
<feature type="transmembrane region" description="Helical" evidence="1">
    <location>
        <begin position="49"/>
        <end position="67"/>
    </location>
</feature>
<dbReference type="AlphaFoldDB" id="A0AAD0Z011"/>
<gene>
    <name evidence="3" type="ORF">EG352_21210</name>
</gene>
<feature type="transmembrane region" description="Helical" evidence="1">
    <location>
        <begin position="103"/>
        <end position="121"/>
    </location>
</feature>
<evidence type="ECO:0000313" key="4">
    <source>
        <dbReference type="Proteomes" id="UP000269015"/>
    </source>
</evidence>
<dbReference type="Pfam" id="PF20154">
    <property type="entry name" value="LNT_N"/>
    <property type="match status" value="1"/>
</dbReference>
<proteinExistence type="predicted"/>
<dbReference type="Gene3D" id="3.60.110.10">
    <property type="entry name" value="Carbon-nitrogen hydrolase"/>
    <property type="match status" value="1"/>
</dbReference>
<evidence type="ECO:0000313" key="3">
    <source>
        <dbReference type="EMBL" id="AZB20086.1"/>
    </source>
</evidence>
<sequence length="453" mass="53185">MFKYSSYLFTFLLFSFLSWNYYGIFFLVNIILLFFIIDTIKDKSFGKKILYVYPFFLSLNVGVTFWLYQSDPLYSIITFISNALIMTFFFIMANLPLWKNTKVAFIIIWFASEIILTKWDLSWPWLIFGNVLSNQWYLIQWYSFTGVYGGSLWLLLLAFIIYMLITEGYSRLRVIMFLLCLIFPLLSLVMYYWALPETKEKETIILYTPDAATFGDSSYQKTRTLLSVLSQKKVDKRTKIITTELFFQIKPYDLIHGNIHYLMDSWMTDNDLTFVMGSQIENDSANKFNGISVINKRNTMFRTKKKYVPVSEYTPKLLVPMFGKSFYVKNQDDDSKRITGELNTFPFVCYEILFSDFVAQKTSDVNMIMVLASEEFMNGSFFGSLQYNNIIRVRAIENSRYLIKNSFLGKSLVVNPKGDIIDVMSSNFHQVTVPVYQKNSFYQMLVTKLFSDE</sequence>
<organism evidence="3 4">
    <name type="scientific">Chryseobacterium indologenes</name>
    <name type="common">Flavobacterium indologenes</name>
    <dbReference type="NCBI Taxonomy" id="253"/>
    <lineage>
        <taxon>Bacteria</taxon>
        <taxon>Pseudomonadati</taxon>
        <taxon>Bacteroidota</taxon>
        <taxon>Flavobacteriia</taxon>
        <taxon>Flavobacteriales</taxon>
        <taxon>Weeksellaceae</taxon>
        <taxon>Chryseobacterium group</taxon>
        <taxon>Chryseobacterium</taxon>
    </lineage>
</organism>
<dbReference type="Proteomes" id="UP000269015">
    <property type="component" value="Chromosome"/>
</dbReference>
<dbReference type="SUPFAM" id="SSF56317">
    <property type="entry name" value="Carbon-nitrogen hydrolase"/>
    <property type="match status" value="1"/>
</dbReference>
<feature type="transmembrane region" description="Helical" evidence="1">
    <location>
        <begin position="6"/>
        <end position="37"/>
    </location>
</feature>
<keyword evidence="1" id="KW-0472">Membrane</keyword>
<accession>A0AAD0Z011</accession>
<feature type="transmembrane region" description="Helical" evidence="1">
    <location>
        <begin position="172"/>
        <end position="194"/>
    </location>
</feature>
<keyword evidence="1" id="KW-1133">Transmembrane helix</keyword>
<dbReference type="GO" id="GO:0042158">
    <property type="term" value="P:lipoprotein biosynthetic process"/>
    <property type="evidence" value="ECO:0007669"/>
    <property type="project" value="InterPro"/>
</dbReference>
<protein>
    <recommendedName>
        <fullName evidence="2">Apolipoprotein N-acyltransferase N-terminal domain-containing protein</fullName>
    </recommendedName>
</protein>
<feature type="transmembrane region" description="Helical" evidence="1">
    <location>
        <begin position="73"/>
        <end position="91"/>
    </location>
</feature>